<feature type="transmembrane region" description="Helical" evidence="2">
    <location>
        <begin position="115"/>
        <end position="137"/>
    </location>
</feature>
<dbReference type="PANTHER" id="PTHR37938">
    <property type="entry name" value="BLL0215 PROTEIN"/>
    <property type="match status" value="1"/>
</dbReference>
<comment type="caution">
    <text evidence="4">The sequence shown here is derived from an EMBL/GenBank/DDBJ whole genome shotgun (WGS) entry which is preliminary data.</text>
</comment>
<keyword evidence="5" id="KW-1185">Reference proteome</keyword>
<evidence type="ECO:0000256" key="1">
    <source>
        <dbReference type="SAM" id="MobiDB-lite"/>
    </source>
</evidence>
<feature type="region of interest" description="Disordered" evidence="1">
    <location>
        <begin position="1"/>
        <end position="70"/>
    </location>
</feature>
<dbReference type="RefSeq" id="WP_157414830.1">
    <property type="nucleotide sequence ID" value="NZ_BAAAMK010000001.1"/>
</dbReference>
<evidence type="ECO:0000256" key="2">
    <source>
        <dbReference type="SAM" id="Phobius"/>
    </source>
</evidence>
<evidence type="ECO:0000313" key="4">
    <source>
        <dbReference type="EMBL" id="GAA1943165.1"/>
    </source>
</evidence>
<keyword evidence="2" id="KW-0472">Membrane</keyword>
<feature type="compositionally biased region" description="Low complexity" evidence="1">
    <location>
        <begin position="49"/>
        <end position="61"/>
    </location>
</feature>
<name>A0ABP5BHU8_9MICO</name>
<accession>A0ABP5BHU8</accession>
<feature type="transmembrane region" description="Helical" evidence="2">
    <location>
        <begin position="87"/>
        <end position="109"/>
    </location>
</feature>
<dbReference type="EMBL" id="BAAAMK010000001">
    <property type="protein sequence ID" value="GAA1943165.1"/>
    <property type="molecule type" value="Genomic_DNA"/>
</dbReference>
<gene>
    <name evidence="4" type="ORF">GCM10009717_06940</name>
</gene>
<dbReference type="PANTHER" id="PTHR37938:SF1">
    <property type="entry name" value="BLL0215 PROTEIN"/>
    <property type="match status" value="1"/>
</dbReference>
<evidence type="ECO:0000259" key="3">
    <source>
        <dbReference type="Pfam" id="PF03703"/>
    </source>
</evidence>
<keyword evidence="2" id="KW-0812">Transmembrane</keyword>
<sequence length="243" mass="25421">MARGSGSRAVKRAARSGARSDGASTTASAPSADARTGQVPSTGGGSAGASGAWTGATGSTGFPPSGVSPSLRPERVVARVRSHARRLIPSALLLIAVAGGTTYALGLLADPWAQLGILAAAVLVVLVGCLLPLIAWLTRRTTITTRRVILRRGVFSRVRQEILNSRATDVDVRAGWFASMFGSGDVVINTAHDRTYVLKDVPRPELVQAALQELMDPSSPAALEHRRAMRAGADGDTVAWHRR</sequence>
<proteinExistence type="predicted"/>
<feature type="domain" description="YdbS-like PH" evidence="3">
    <location>
        <begin position="136"/>
        <end position="206"/>
    </location>
</feature>
<organism evidence="4 5">
    <name type="scientific">Agromyces allii</name>
    <dbReference type="NCBI Taxonomy" id="393607"/>
    <lineage>
        <taxon>Bacteria</taxon>
        <taxon>Bacillati</taxon>
        <taxon>Actinomycetota</taxon>
        <taxon>Actinomycetes</taxon>
        <taxon>Micrococcales</taxon>
        <taxon>Microbacteriaceae</taxon>
        <taxon>Agromyces</taxon>
    </lineage>
</organism>
<protein>
    <recommendedName>
        <fullName evidence="3">YdbS-like PH domain-containing protein</fullName>
    </recommendedName>
</protein>
<reference evidence="5" key="1">
    <citation type="journal article" date="2019" name="Int. J. Syst. Evol. Microbiol.">
        <title>The Global Catalogue of Microorganisms (GCM) 10K type strain sequencing project: providing services to taxonomists for standard genome sequencing and annotation.</title>
        <authorList>
            <consortium name="The Broad Institute Genomics Platform"/>
            <consortium name="The Broad Institute Genome Sequencing Center for Infectious Disease"/>
            <person name="Wu L."/>
            <person name="Ma J."/>
        </authorList>
    </citation>
    <scope>NUCLEOTIDE SEQUENCE [LARGE SCALE GENOMIC DNA]</scope>
    <source>
        <strain evidence="5">JCM 13584</strain>
    </source>
</reference>
<dbReference type="Proteomes" id="UP001499954">
    <property type="component" value="Unassembled WGS sequence"/>
</dbReference>
<keyword evidence="2" id="KW-1133">Transmembrane helix</keyword>
<evidence type="ECO:0000313" key="5">
    <source>
        <dbReference type="Proteomes" id="UP001499954"/>
    </source>
</evidence>
<feature type="compositionally biased region" description="Low complexity" evidence="1">
    <location>
        <begin position="15"/>
        <end position="34"/>
    </location>
</feature>
<dbReference type="Pfam" id="PF03703">
    <property type="entry name" value="bPH_2"/>
    <property type="match status" value="1"/>
</dbReference>
<dbReference type="InterPro" id="IPR005182">
    <property type="entry name" value="YdbS-like_PH"/>
</dbReference>